<dbReference type="OrthoDB" id="4927702at2759"/>
<sequence>MAATVEDMLADMGLIAANIGAIPSRLESEKIRPSPHEIAQLHRLADRILRQAQCLSLTLPSPIFWTPEMSQKSDEHMLRARSAIEAAAQGEFKGAILKRNLIAIFHGHLPSAIDSPSVKSRKERKSDKSRELRGLGAGSILAWAVSLPPSSWEEIDQIIFDDVVTRMDKAATDNKSVVEIALHVRKTIRDLGTEEPLCKYASYRNFVQEIEELALNLPQQYRSKRRRLCQDDRAEYPSPSPDPHSAEYGFESADQMIRMAPGPSKETSSPYEDYDTSLSQVRYNVPDDRLQDLLELYSAGHEEGFQPIALGVPVDNDPAFVFFSVSRVAAIRYAFNAGLNEWRDDWLMCPNIKQET</sequence>
<dbReference type="Proteomes" id="UP000722485">
    <property type="component" value="Unassembled WGS sequence"/>
</dbReference>
<dbReference type="AlphaFoldDB" id="A0A9P5HFI0"/>
<keyword evidence="2" id="KW-1185">Reference proteome</keyword>
<organism evidence="1 2">
    <name type="scientific">Cylindrodendrum hubeiense</name>
    <dbReference type="NCBI Taxonomy" id="595255"/>
    <lineage>
        <taxon>Eukaryota</taxon>
        <taxon>Fungi</taxon>
        <taxon>Dikarya</taxon>
        <taxon>Ascomycota</taxon>
        <taxon>Pezizomycotina</taxon>
        <taxon>Sordariomycetes</taxon>
        <taxon>Hypocreomycetidae</taxon>
        <taxon>Hypocreales</taxon>
        <taxon>Nectriaceae</taxon>
        <taxon>Cylindrodendrum</taxon>
    </lineage>
</organism>
<proteinExistence type="predicted"/>
<gene>
    <name evidence="1" type="ORF">G7Z17_g3595</name>
</gene>
<accession>A0A9P5HFI0</accession>
<protein>
    <submittedName>
        <fullName evidence="1">Uncharacterized protein</fullName>
    </submittedName>
</protein>
<reference evidence="1" key="1">
    <citation type="submission" date="2020-03" db="EMBL/GenBank/DDBJ databases">
        <title>Draft Genome Sequence of Cylindrodendrum hubeiense.</title>
        <authorList>
            <person name="Buettner E."/>
            <person name="Kellner H."/>
        </authorList>
    </citation>
    <scope>NUCLEOTIDE SEQUENCE</scope>
    <source>
        <strain evidence="1">IHI 201604</strain>
    </source>
</reference>
<dbReference type="EMBL" id="JAANBB010000045">
    <property type="protein sequence ID" value="KAF7553467.1"/>
    <property type="molecule type" value="Genomic_DNA"/>
</dbReference>
<name>A0A9P5HFI0_9HYPO</name>
<evidence type="ECO:0000313" key="1">
    <source>
        <dbReference type="EMBL" id="KAF7553467.1"/>
    </source>
</evidence>
<comment type="caution">
    <text evidence="1">The sequence shown here is derived from an EMBL/GenBank/DDBJ whole genome shotgun (WGS) entry which is preliminary data.</text>
</comment>
<evidence type="ECO:0000313" key="2">
    <source>
        <dbReference type="Proteomes" id="UP000722485"/>
    </source>
</evidence>